<dbReference type="InterPro" id="IPR029021">
    <property type="entry name" value="Prot-tyrosine_phosphatase-like"/>
</dbReference>
<dbReference type="Gene3D" id="3.90.190.10">
    <property type="entry name" value="Protein tyrosine phosphatase superfamily"/>
    <property type="match status" value="1"/>
</dbReference>
<dbReference type="InterPro" id="IPR020422">
    <property type="entry name" value="TYR_PHOSPHATASE_DUAL_dom"/>
</dbReference>
<evidence type="ECO:0000313" key="5">
    <source>
        <dbReference type="Proteomes" id="UP000031549"/>
    </source>
</evidence>
<dbReference type="PANTHER" id="PTHR46274">
    <property type="entry name" value="PHOSPHATIDYLINOSITOL PHOSPHATASE"/>
    <property type="match status" value="1"/>
</dbReference>
<comment type="caution">
    <text evidence="4">The sequence shown here is derived from an EMBL/GenBank/DDBJ whole genome shotgun (WGS) entry which is preliminary data.</text>
</comment>
<protein>
    <submittedName>
        <fullName evidence="4">Protein phosphatase</fullName>
    </submittedName>
</protein>
<evidence type="ECO:0000313" key="4">
    <source>
        <dbReference type="EMBL" id="NEU71795.1"/>
    </source>
</evidence>
<keyword evidence="5" id="KW-1185">Reference proteome</keyword>
<evidence type="ECO:0000259" key="3">
    <source>
        <dbReference type="PROSITE" id="PS50056"/>
    </source>
</evidence>
<dbReference type="GO" id="GO:0016787">
    <property type="term" value="F:hydrolase activity"/>
    <property type="evidence" value="ECO:0007669"/>
    <property type="project" value="UniProtKB-KW"/>
</dbReference>
<dbReference type="InterPro" id="IPR000387">
    <property type="entry name" value="Tyr_Pase_dom"/>
</dbReference>
<dbReference type="PROSITE" id="PS50054">
    <property type="entry name" value="TYR_PHOSPHATASE_DUAL"/>
    <property type="match status" value="1"/>
</dbReference>
<gene>
    <name evidence="4" type="ORF">PI95_004175</name>
</gene>
<feature type="domain" description="Tyrosine-protein phosphatase" evidence="2">
    <location>
        <begin position="12"/>
        <end position="152"/>
    </location>
</feature>
<proteinExistence type="predicted"/>
<reference evidence="4 5" key="1">
    <citation type="journal article" date="2015" name="Genome Announc.">
        <title>Draft Genome Sequence of Cyanobacterium Hassallia byssoidea Strain VB512170, Isolated from Monuments in India.</title>
        <authorList>
            <person name="Singh D."/>
            <person name="Chandrababunaidu M.M."/>
            <person name="Panda A."/>
            <person name="Sen D."/>
            <person name="Bhattacharyya S."/>
            <person name="Adhikary S.P."/>
            <person name="Tripathy S."/>
        </authorList>
    </citation>
    <scope>NUCLEOTIDE SEQUENCE [LARGE SCALE GENOMIC DNA]</scope>
    <source>
        <strain evidence="4 5">VB512170</strain>
    </source>
</reference>
<dbReference type="InterPro" id="IPR016130">
    <property type="entry name" value="Tyr_Pase_AS"/>
</dbReference>
<dbReference type="PANTHER" id="PTHR46274:SF6">
    <property type="entry name" value="TYR_PHOSPHATASE_2 DOMAIN-CONTAINING PROTEIN"/>
    <property type="match status" value="1"/>
</dbReference>
<accession>A0A846H3K4</accession>
<dbReference type="Proteomes" id="UP000031549">
    <property type="component" value="Unassembled WGS sequence"/>
</dbReference>
<dbReference type="RefSeq" id="WP_039744676.1">
    <property type="nucleotide sequence ID" value="NZ_JTCM02000005.1"/>
</dbReference>
<keyword evidence="1" id="KW-0378">Hydrolase</keyword>
<organism evidence="4 5">
    <name type="scientific">Hassallia byssoidea VB512170</name>
    <dbReference type="NCBI Taxonomy" id="1304833"/>
    <lineage>
        <taxon>Bacteria</taxon>
        <taxon>Bacillati</taxon>
        <taxon>Cyanobacteriota</taxon>
        <taxon>Cyanophyceae</taxon>
        <taxon>Nostocales</taxon>
        <taxon>Tolypothrichaceae</taxon>
        <taxon>Hassallia</taxon>
    </lineage>
</organism>
<dbReference type="SUPFAM" id="SSF52799">
    <property type="entry name" value="(Phosphotyrosine protein) phosphatases II"/>
    <property type="match status" value="1"/>
</dbReference>
<dbReference type="PROSITE" id="PS50056">
    <property type="entry name" value="TYR_PHOSPHATASE_2"/>
    <property type="match status" value="1"/>
</dbReference>
<name>A0A846H3K4_9CYAN</name>
<dbReference type="EMBL" id="JTCM02000005">
    <property type="protein sequence ID" value="NEU71795.1"/>
    <property type="molecule type" value="Genomic_DNA"/>
</dbReference>
<dbReference type="PROSITE" id="PS00383">
    <property type="entry name" value="TYR_PHOSPHATASE_1"/>
    <property type="match status" value="1"/>
</dbReference>
<evidence type="ECO:0000256" key="1">
    <source>
        <dbReference type="ARBA" id="ARBA00022801"/>
    </source>
</evidence>
<sequence>MEQQPIQPIEENLWWVIPDKLAGVRKPMAEELTALQTAGVGAIVSVMDDPSNLDLYEQASIPHLWLPTKGGTAPSREQIQELQNFVESQNRLSHGVAIHCTSGRRRTGTMLASYLIHAGSSYDSAIQIVQKANPDVELREAQSTFLRKLAEE</sequence>
<dbReference type="FunFam" id="3.90.190.10:FF:000157">
    <property type="entry name" value="Protein-tyrosine phosphatase"/>
    <property type="match status" value="1"/>
</dbReference>
<dbReference type="Pfam" id="PF22785">
    <property type="entry name" value="Tc-R-P"/>
    <property type="match status" value="1"/>
</dbReference>
<evidence type="ECO:0000259" key="2">
    <source>
        <dbReference type="PROSITE" id="PS50054"/>
    </source>
</evidence>
<feature type="domain" description="Tyrosine specific protein phosphatases" evidence="3">
    <location>
        <begin position="76"/>
        <end position="144"/>
    </location>
</feature>
<dbReference type="AlphaFoldDB" id="A0A846H3K4"/>